<evidence type="ECO:0000256" key="1">
    <source>
        <dbReference type="ARBA" id="ARBA00022670"/>
    </source>
</evidence>
<dbReference type="GO" id="GO:0006508">
    <property type="term" value="P:proteolysis"/>
    <property type="evidence" value="ECO:0007669"/>
    <property type="project" value="UniProtKB-KW"/>
</dbReference>
<evidence type="ECO:0000256" key="2">
    <source>
        <dbReference type="ARBA" id="ARBA00022801"/>
    </source>
</evidence>
<dbReference type="Pfam" id="PF00089">
    <property type="entry name" value="Trypsin"/>
    <property type="match status" value="1"/>
</dbReference>
<dbReference type="SMART" id="SM00020">
    <property type="entry name" value="Tryp_SPc"/>
    <property type="match status" value="1"/>
</dbReference>
<protein>
    <recommendedName>
        <fullName evidence="6">Peptidase S1 domain-containing protein</fullName>
    </recommendedName>
</protein>
<dbReference type="InterPro" id="IPR050430">
    <property type="entry name" value="Peptidase_S1"/>
</dbReference>
<dbReference type="GO" id="GO:0004252">
    <property type="term" value="F:serine-type endopeptidase activity"/>
    <property type="evidence" value="ECO:0007669"/>
    <property type="project" value="InterPro"/>
</dbReference>
<keyword evidence="3" id="KW-0720">Serine protease</keyword>
<evidence type="ECO:0000259" key="6">
    <source>
        <dbReference type="PROSITE" id="PS50240"/>
    </source>
</evidence>
<dbReference type="AlphaFoldDB" id="A0A8J2H577"/>
<dbReference type="InterPro" id="IPR009003">
    <property type="entry name" value="Peptidase_S1_PA"/>
</dbReference>
<keyword evidence="8" id="KW-1185">Reference proteome</keyword>
<dbReference type="SUPFAM" id="SSF50494">
    <property type="entry name" value="Trypsin-like serine proteases"/>
    <property type="match status" value="1"/>
</dbReference>
<dbReference type="Proteomes" id="UP000786811">
    <property type="component" value="Unassembled WGS sequence"/>
</dbReference>
<dbReference type="PANTHER" id="PTHR24276">
    <property type="entry name" value="POLYSERASE-RELATED"/>
    <property type="match status" value="1"/>
</dbReference>
<comment type="caution">
    <text evidence="7">The sequence shown here is derived from an EMBL/GenBank/DDBJ whole genome shotgun (WGS) entry which is preliminary data.</text>
</comment>
<dbReference type="EMBL" id="CAJNRD030001116">
    <property type="protein sequence ID" value="CAG5075246.1"/>
    <property type="molecule type" value="Genomic_DNA"/>
</dbReference>
<reference evidence="7" key="1">
    <citation type="submission" date="2021-04" db="EMBL/GenBank/DDBJ databases">
        <authorList>
            <person name="Chebbi M.A.C M."/>
        </authorList>
    </citation>
    <scope>NUCLEOTIDE SEQUENCE</scope>
</reference>
<dbReference type="PANTHER" id="PTHR24276:SF98">
    <property type="entry name" value="FI18310P1-RELATED"/>
    <property type="match status" value="1"/>
</dbReference>
<keyword evidence="5" id="KW-1133">Transmembrane helix</keyword>
<evidence type="ECO:0000313" key="8">
    <source>
        <dbReference type="Proteomes" id="UP000786811"/>
    </source>
</evidence>
<dbReference type="InterPro" id="IPR043504">
    <property type="entry name" value="Peptidase_S1_PA_chymotrypsin"/>
</dbReference>
<dbReference type="Gene3D" id="2.40.10.10">
    <property type="entry name" value="Trypsin-like serine proteases"/>
    <property type="match status" value="1"/>
</dbReference>
<evidence type="ECO:0000256" key="5">
    <source>
        <dbReference type="SAM" id="Phobius"/>
    </source>
</evidence>
<proteinExistence type="predicted"/>
<sequence length="249" mass="28131">MDSNYIYIYILLVFSIGKLASSKNIEKNQRNVNEDVKYLAFVTNGDLYSCPCVIISERHLLASGSCIRRHERGLEIIAGVVPHTSDTNDTDNDDERAMRKISKIKYHDQFVNQVRSIRIHNSFVILTLTDSLPIGNNIKIAKLPTKDIEINDEATIHGWYQTCTIRSPPRFINAPLTVVDSSNCSRIDKDEFCASSEMTEKIIHSSPVIVNGTIIGYTTFGCPSLNNDHTVTSVYYYLSFIKNAMKPFI</sequence>
<feature type="domain" description="Peptidase S1" evidence="6">
    <location>
        <begin position="50"/>
        <end position="246"/>
    </location>
</feature>
<keyword evidence="2" id="KW-0378">Hydrolase</keyword>
<feature type="transmembrane region" description="Helical" evidence="5">
    <location>
        <begin position="6"/>
        <end position="21"/>
    </location>
</feature>
<evidence type="ECO:0000313" key="7">
    <source>
        <dbReference type="EMBL" id="CAG5075246.1"/>
    </source>
</evidence>
<evidence type="ECO:0000256" key="3">
    <source>
        <dbReference type="ARBA" id="ARBA00022825"/>
    </source>
</evidence>
<keyword evidence="5" id="KW-0812">Transmembrane</keyword>
<dbReference type="InterPro" id="IPR001254">
    <property type="entry name" value="Trypsin_dom"/>
</dbReference>
<keyword evidence="1" id="KW-0645">Protease</keyword>
<dbReference type="PROSITE" id="PS50240">
    <property type="entry name" value="TRYPSIN_DOM"/>
    <property type="match status" value="1"/>
</dbReference>
<evidence type="ECO:0000256" key="4">
    <source>
        <dbReference type="ARBA" id="ARBA00023157"/>
    </source>
</evidence>
<gene>
    <name evidence="7" type="ORF">HICCMSTLAB_LOCUS1400</name>
</gene>
<keyword evidence="5" id="KW-0472">Membrane</keyword>
<keyword evidence="4" id="KW-1015">Disulfide bond</keyword>
<name>A0A8J2H577_COTCN</name>
<dbReference type="OrthoDB" id="10276557at2759"/>
<organism evidence="7 8">
    <name type="scientific">Cotesia congregata</name>
    <name type="common">Parasitoid wasp</name>
    <name type="synonym">Apanteles congregatus</name>
    <dbReference type="NCBI Taxonomy" id="51543"/>
    <lineage>
        <taxon>Eukaryota</taxon>
        <taxon>Metazoa</taxon>
        <taxon>Ecdysozoa</taxon>
        <taxon>Arthropoda</taxon>
        <taxon>Hexapoda</taxon>
        <taxon>Insecta</taxon>
        <taxon>Pterygota</taxon>
        <taxon>Neoptera</taxon>
        <taxon>Endopterygota</taxon>
        <taxon>Hymenoptera</taxon>
        <taxon>Apocrita</taxon>
        <taxon>Ichneumonoidea</taxon>
        <taxon>Braconidae</taxon>
        <taxon>Microgastrinae</taxon>
        <taxon>Cotesia</taxon>
    </lineage>
</organism>
<accession>A0A8J2H577</accession>